<dbReference type="eggNOG" id="COG1538">
    <property type="taxonomic scope" value="Bacteria"/>
</dbReference>
<dbReference type="SUPFAM" id="SSF56954">
    <property type="entry name" value="Outer membrane efflux proteins (OEP)"/>
    <property type="match status" value="1"/>
</dbReference>
<evidence type="ECO:0000313" key="1">
    <source>
        <dbReference type="EMBL" id="EGP44145.1"/>
    </source>
</evidence>
<dbReference type="Gene3D" id="1.20.1600.10">
    <property type="entry name" value="Outer membrane efflux proteins (OEP)"/>
    <property type="match status" value="1"/>
</dbReference>
<dbReference type="EMBL" id="AFRQ01000097">
    <property type="protein sequence ID" value="EGP44145.1"/>
    <property type="molecule type" value="Genomic_DNA"/>
</dbReference>
<dbReference type="PATRIC" id="fig|1003200.3.peg.4473"/>
<dbReference type="Proteomes" id="UP000004853">
    <property type="component" value="Unassembled WGS sequence"/>
</dbReference>
<dbReference type="AlphaFoldDB" id="F7T6D2"/>
<name>F7T6D2_9BURK</name>
<dbReference type="HOGENOM" id="CLU_2178051_0_0_4"/>
<accession>F7T6D2</accession>
<comment type="caution">
    <text evidence="1">The sequence shown here is derived from an EMBL/GenBank/DDBJ whole genome shotgun (WGS) entry which is preliminary data.</text>
</comment>
<evidence type="ECO:0000313" key="2">
    <source>
        <dbReference type="Proteomes" id="UP000004853"/>
    </source>
</evidence>
<organism evidence="1 2">
    <name type="scientific">Achromobacter insuavis AXX-A</name>
    <dbReference type="NCBI Taxonomy" id="1003200"/>
    <lineage>
        <taxon>Bacteria</taxon>
        <taxon>Pseudomonadati</taxon>
        <taxon>Pseudomonadota</taxon>
        <taxon>Betaproteobacteria</taxon>
        <taxon>Burkholderiales</taxon>
        <taxon>Alcaligenaceae</taxon>
        <taxon>Achromobacter</taxon>
    </lineage>
</organism>
<protein>
    <submittedName>
        <fullName evidence="1">Outer membrane efflux family protein</fullName>
    </submittedName>
</protein>
<proteinExistence type="predicted"/>
<sequence length="109" mass="12610">MQNQAVQLKNAQQVLERDVNDAVRDVGSRWRQYQIAQRAYELSRRKLDIEREKLQVGRSSNFQVLSFESDLRNAESARLSALLGYLNAQTQLDQRLGTTLESWDIALND</sequence>
<reference evidence="1 2" key="1">
    <citation type="submission" date="2011-06" db="EMBL/GenBank/DDBJ databases">
        <authorList>
            <person name="Bador J."/>
            <person name="Amoureux L."/>
            <person name="Neuwirth C."/>
        </authorList>
    </citation>
    <scope>NUCLEOTIDE SEQUENCE [LARGE SCALE GENOMIC DNA]</scope>
    <source>
        <strain evidence="1 2">AXX-A</strain>
    </source>
</reference>
<dbReference type="GO" id="GO:0015562">
    <property type="term" value="F:efflux transmembrane transporter activity"/>
    <property type="evidence" value="ECO:0007669"/>
    <property type="project" value="InterPro"/>
</dbReference>
<gene>
    <name evidence="1" type="ORF">AXXA_22570</name>
</gene>